<reference evidence="1 2" key="1">
    <citation type="submission" date="2017-04" db="EMBL/GenBank/DDBJ databases">
        <title>Comparative genome analysis of Subtercola boreus.</title>
        <authorList>
            <person name="Cho Y.-J."/>
            <person name="Cho A."/>
            <person name="Kim O.-S."/>
            <person name="Lee J.-I."/>
        </authorList>
    </citation>
    <scope>NUCLEOTIDE SEQUENCE [LARGE SCALE GENOMIC DNA]</scope>
    <source>
        <strain evidence="1 2">P27479</strain>
    </source>
</reference>
<evidence type="ECO:0000313" key="1">
    <source>
        <dbReference type="EMBL" id="RFA15040.1"/>
    </source>
</evidence>
<dbReference type="Proteomes" id="UP000256541">
    <property type="component" value="Unassembled WGS sequence"/>
</dbReference>
<comment type="caution">
    <text evidence="1">The sequence shown here is derived from an EMBL/GenBank/DDBJ whole genome shotgun (WGS) entry which is preliminary data.</text>
</comment>
<dbReference type="InterPro" id="IPR046373">
    <property type="entry name" value="Acyl-CoA_Oxase/DH_mid-dom_sf"/>
</dbReference>
<evidence type="ECO:0008006" key="3">
    <source>
        <dbReference type="Google" id="ProtNLM"/>
    </source>
</evidence>
<gene>
    <name evidence="1" type="ORF">B7R22_07455</name>
</gene>
<organism evidence="1 2">
    <name type="scientific">Subtercola boreus</name>
    <dbReference type="NCBI Taxonomy" id="120213"/>
    <lineage>
        <taxon>Bacteria</taxon>
        <taxon>Bacillati</taxon>
        <taxon>Actinomycetota</taxon>
        <taxon>Actinomycetes</taxon>
        <taxon>Micrococcales</taxon>
        <taxon>Microbacteriaceae</taxon>
        <taxon>Subtercola</taxon>
    </lineage>
</organism>
<sequence>MTIEHVWVSLSPRRPDDRPRWPALAASWVSASGSSCADDSSGLGLVDGALQFALRLGQEDPAPVPGGGYTGELWETLATLAAADLGAARAIEPHLDALAILEQAGDTGAASGSVASGSAPGASTWGVFAAEGGPHPLVACAQDGAGWTLTGTKPWCSLADRLDRALISAAVGGGGASVPRRLFAVDLRQPGVRVEPGAWHARGLTEVPSGPVHFDNVEAEPVGAAGWYLERPGFAWGGIGVAACWFGGAVGAGRTLAECARNTADPLLQLHLGVVDERLSDARRALAEAAHLVDGGSATGESGRLLAKRVRATVARASEDVLRHVAHALGPAPLALDAEHAKRVADLELYLRQHHAEKDEASLGRQLAEGTDLPW</sequence>
<dbReference type="Gene3D" id="2.40.110.10">
    <property type="entry name" value="Butyryl-CoA Dehydrogenase, subunit A, domain 2"/>
    <property type="match status" value="1"/>
</dbReference>
<dbReference type="RefSeq" id="WP_116411157.1">
    <property type="nucleotide sequence ID" value="NZ_NBXB01000022.1"/>
</dbReference>
<name>A0A3E0VZ69_9MICO</name>
<dbReference type="InterPro" id="IPR009100">
    <property type="entry name" value="AcylCoA_DH/oxidase_NM_dom_sf"/>
</dbReference>
<dbReference type="SUPFAM" id="SSF56645">
    <property type="entry name" value="Acyl-CoA dehydrogenase NM domain-like"/>
    <property type="match status" value="1"/>
</dbReference>
<dbReference type="EMBL" id="NBXB01000022">
    <property type="protein sequence ID" value="RFA15040.1"/>
    <property type="molecule type" value="Genomic_DNA"/>
</dbReference>
<dbReference type="GO" id="GO:0016627">
    <property type="term" value="F:oxidoreductase activity, acting on the CH-CH group of donors"/>
    <property type="evidence" value="ECO:0007669"/>
    <property type="project" value="InterPro"/>
</dbReference>
<accession>A0A3E0VZ69</accession>
<dbReference type="OrthoDB" id="107064at2"/>
<protein>
    <recommendedName>
        <fullName evidence="3">Acyl-CoA dehydrogenase</fullName>
    </recommendedName>
</protein>
<dbReference type="AlphaFoldDB" id="A0A3E0VZ69"/>
<proteinExistence type="predicted"/>
<evidence type="ECO:0000313" key="2">
    <source>
        <dbReference type="Proteomes" id="UP000256541"/>
    </source>
</evidence>